<gene>
    <name evidence="2" type="ORF">pclt_cds_572</name>
</gene>
<sequence>MKSRQQPMAATRQWHKYGRAGPGKTRPTYPPTRHFSPTLLPSTSAPTDKPKQTKKPNRTPRSTTLTMTTPALIQDALKAVDHAHQAVAAASEALSTLSLLLTEMAVADNDAPSTSAETASTLEQLAPDNAHAKYRARLADMTDADFAGLDGARMSVFEPRLGERDSLSEIRTRSLTQRIQALAVRAAAVAAVPEVTPLSARTLYDYPVLSGDNGKAIAVGQLKALLDAHPDAMVYVRVCSEDGVAVAEEHPIAVAAATMRFEPSGDPQRPARPYFHRKSHQWIGLAWDAPMCESTTAVCIGASMGSDAHVPTASELAETLSAHAVDHSDMPVEVGVWTAQGPHTGALVDVFLKAYDAGKRAITLVAKDGVFPWPADAVEAANSPETARTIDTAMAVASAMASIPTFTDERIAKCVAALVPASWTLPPMRRTDAGIVPAHERDNVARDQDLAATPTQGHVSGGLESDNAAHTFVEGSDSALAEQTATDRRHEPATPPMRRTHIVDPDEISEFDPHFDMNSDMDMRLFKLIR</sequence>
<evidence type="ECO:0000256" key="1">
    <source>
        <dbReference type="SAM" id="MobiDB-lite"/>
    </source>
</evidence>
<protein>
    <submittedName>
        <fullName evidence="2">Uncharacterized protein</fullName>
    </submittedName>
</protein>
<proteinExistence type="predicted"/>
<evidence type="ECO:0000313" key="3">
    <source>
        <dbReference type="Proteomes" id="UP001237152"/>
    </source>
</evidence>
<dbReference type="EMBL" id="MK174290">
    <property type="protein sequence ID" value="QBZ81165.1"/>
    <property type="molecule type" value="Genomic_DNA"/>
</dbReference>
<feature type="region of interest" description="Disordered" evidence="1">
    <location>
        <begin position="1"/>
        <end position="65"/>
    </location>
</feature>
<name>A0A4D6EHC5_9VIRU</name>
<evidence type="ECO:0000313" key="2">
    <source>
        <dbReference type="EMBL" id="QBZ81165.1"/>
    </source>
</evidence>
<reference evidence="2" key="1">
    <citation type="journal article" date="2019" name="Front. Microbiol.">
        <title>Pandoravirus Celtis Illustrates the Microevolution Processes at Work in the Giant Pandoraviridae Genomes.</title>
        <authorList>
            <person name="Legendre M."/>
            <person name="Alempic J.M."/>
            <person name="Philippe N."/>
            <person name="Lartigue A."/>
            <person name="Jeudy S."/>
            <person name="Poirot O."/>
            <person name="Ta N.T."/>
            <person name="Nin S."/>
            <person name="Coute Y."/>
            <person name="Abergel C."/>
            <person name="Claverie J.M."/>
        </authorList>
    </citation>
    <scope>NUCLEOTIDE SEQUENCE</scope>
</reference>
<dbReference type="Proteomes" id="UP001237152">
    <property type="component" value="Segment"/>
</dbReference>
<feature type="region of interest" description="Disordered" evidence="1">
    <location>
        <begin position="478"/>
        <end position="500"/>
    </location>
</feature>
<accession>A0A4D6EHC5</accession>
<organism evidence="2 3">
    <name type="scientific">Pandoravirus celtis</name>
    <dbReference type="NCBI Taxonomy" id="2568002"/>
    <lineage>
        <taxon>Viruses</taxon>
        <taxon>Pandoravirus</taxon>
    </lineage>
</organism>